<dbReference type="EMBL" id="RSAS01000246">
    <property type="protein sequence ID" value="RRR74697.1"/>
    <property type="molecule type" value="Genomic_DNA"/>
</dbReference>
<sequence>MNPHPIQPGELQAYLEGAELPHVAQALAASPALRQELATLRRQTQALQRFFGGLAIPDPQELVDVATGLATAEQHLRVMAYVRASPQGRADFTNLLALQAPPQPKRALLPNVLALPQALAAGVRSLEPTSADQSFYASALAAQIVVRVPPPAGDHWRIEGYVIQQDQPAPAVRVTLRSDQFRPRPRLTDAEGFFAFTRLPAGHYLLQALFPQGRLLLPPLRLGEA</sequence>
<keyword evidence="1" id="KW-0645">Protease</keyword>
<organism evidence="1 2">
    <name type="scientific">Candidatus Viridilinea halotolerans</name>
    <dbReference type="NCBI Taxonomy" id="2491704"/>
    <lineage>
        <taxon>Bacteria</taxon>
        <taxon>Bacillati</taxon>
        <taxon>Chloroflexota</taxon>
        <taxon>Chloroflexia</taxon>
        <taxon>Chloroflexales</taxon>
        <taxon>Chloroflexineae</taxon>
        <taxon>Oscillochloridaceae</taxon>
        <taxon>Candidatus Viridilinea</taxon>
    </lineage>
</organism>
<dbReference type="SUPFAM" id="SSF49478">
    <property type="entry name" value="Cna protein B-type domain"/>
    <property type="match status" value="1"/>
</dbReference>
<keyword evidence="1" id="KW-0121">Carboxypeptidase</keyword>
<keyword evidence="1" id="KW-0378">Hydrolase</keyword>
<gene>
    <name evidence="1" type="ORF">EI684_06480</name>
</gene>
<proteinExistence type="predicted"/>
<protein>
    <submittedName>
        <fullName evidence="1">Carboxypeptidase regulatory-like domain-containing protein</fullName>
    </submittedName>
</protein>
<dbReference type="Proteomes" id="UP000280307">
    <property type="component" value="Unassembled WGS sequence"/>
</dbReference>
<dbReference type="GO" id="GO:0004180">
    <property type="term" value="F:carboxypeptidase activity"/>
    <property type="evidence" value="ECO:0007669"/>
    <property type="project" value="UniProtKB-KW"/>
</dbReference>
<name>A0A426U476_9CHLR</name>
<evidence type="ECO:0000313" key="1">
    <source>
        <dbReference type="EMBL" id="RRR74697.1"/>
    </source>
</evidence>
<reference evidence="1 2" key="1">
    <citation type="submission" date="2018-12" db="EMBL/GenBank/DDBJ databases">
        <title>Genome Sequence of Candidatus Viridilinea halotolerans isolated from saline sulfide-rich spring.</title>
        <authorList>
            <person name="Grouzdev D.S."/>
            <person name="Burganskaya E.I."/>
            <person name="Krutkina M.S."/>
            <person name="Sukhacheva M.V."/>
            <person name="Gorlenko V.M."/>
        </authorList>
    </citation>
    <scope>NUCLEOTIDE SEQUENCE [LARGE SCALE GENOMIC DNA]</scope>
    <source>
        <strain evidence="1">Chok-6</strain>
    </source>
</reference>
<dbReference type="AlphaFoldDB" id="A0A426U476"/>
<comment type="caution">
    <text evidence="1">The sequence shown here is derived from an EMBL/GenBank/DDBJ whole genome shotgun (WGS) entry which is preliminary data.</text>
</comment>
<evidence type="ECO:0000313" key="2">
    <source>
        <dbReference type="Proteomes" id="UP000280307"/>
    </source>
</evidence>
<accession>A0A426U476</accession>